<protein>
    <recommendedName>
        <fullName evidence="10">tRNA dimethylallyltransferase</fullName>
        <ecNumber evidence="10">2.5.1.75</ecNumber>
    </recommendedName>
    <alternativeName>
        <fullName evidence="10">Dimethylallyl diphosphate:tRNA dimethylallyltransferase</fullName>
        <shortName evidence="10">DMAPP:tRNA dimethylallyltransferase</shortName>
        <shortName evidence="10">DMATase</shortName>
    </alternativeName>
    <alternativeName>
        <fullName evidence="10">Isopentenyl-diphosphate:tRNA isopentenyltransferase</fullName>
        <shortName evidence="10">IPP transferase</shortName>
        <shortName evidence="10">IPPT</shortName>
        <shortName evidence="10">IPTase</shortName>
    </alternativeName>
</protein>
<feature type="binding site" evidence="10">
    <location>
        <begin position="25"/>
        <end position="30"/>
    </location>
    <ligand>
        <name>substrate</name>
    </ligand>
</feature>
<dbReference type="Proteomes" id="UP000748308">
    <property type="component" value="Unassembled WGS sequence"/>
</dbReference>
<comment type="caution">
    <text evidence="14">The sequence shown here is derived from an EMBL/GenBank/DDBJ whole genome shotgun (WGS) entry which is preliminary data.</text>
</comment>
<keyword evidence="6 10" id="KW-0547">Nucleotide-binding</keyword>
<keyword evidence="7 10" id="KW-0067">ATP-binding</keyword>
<evidence type="ECO:0000256" key="10">
    <source>
        <dbReference type="HAMAP-Rule" id="MF_00185"/>
    </source>
</evidence>
<dbReference type="Gene3D" id="1.10.20.140">
    <property type="match status" value="1"/>
</dbReference>
<dbReference type="InterPro" id="IPR018022">
    <property type="entry name" value="IPT"/>
</dbReference>
<evidence type="ECO:0000256" key="8">
    <source>
        <dbReference type="ARBA" id="ARBA00022842"/>
    </source>
</evidence>
<evidence type="ECO:0000256" key="7">
    <source>
        <dbReference type="ARBA" id="ARBA00022840"/>
    </source>
</evidence>
<dbReference type="GO" id="GO:0005524">
    <property type="term" value="F:ATP binding"/>
    <property type="evidence" value="ECO:0007669"/>
    <property type="project" value="UniProtKB-UniRule"/>
</dbReference>
<evidence type="ECO:0000256" key="9">
    <source>
        <dbReference type="ARBA" id="ARBA00049563"/>
    </source>
</evidence>
<evidence type="ECO:0000313" key="14">
    <source>
        <dbReference type="EMBL" id="MBM3317838.1"/>
    </source>
</evidence>
<feature type="site" description="Interaction with substrate tRNA" evidence="10">
    <location>
        <position position="114"/>
    </location>
</feature>
<dbReference type="EMBL" id="VGIY01000199">
    <property type="protein sequence ID" value="MBM3317838.1"/>
    <property type="molecule type" value="Genomic_DNA"/>
</dbReference>
<comment type="cofactor">
    <cofactor evidence="1 10">
        <name>Mg(2+)</name>
        <dbReference type="ChEBI" id="CHEBI:18420"/>
    </cofactor>
</comment>
<dbReference type="PANTHER" id="PTHR11088:SF60">
    <property type="entry name" value="TRNA DIMETHYLALLYLTRANSFERASE"/>
    <property type="match status" value="1"/>
</dbReference>
<dbReference type="AlphaFoldDB" id="A0A938BP12"/>
<dbReference type="SUPFAM" id="SSF52540">
    <property type="entry name" value="P-loop containing nucleoside triphosphate hydrolases"/>
    <property type="match status" value="1"/>
</dbReference>
<dbReference type="FunFam" id="1.10.20.140:FF:000001">
    <property type="entry name" value="tRNA dimethylallyltransferase"/>
    <property type="match status" value="1"/>
</dbReference>
<dbReference type="Pfam" id="PF01715">
    <property type="entry name" value="IPPT"/>
    <property type="match status" value="1"/>
</dbReference>
<feature type="site" description="Interaction with substrate tRNA" evidence="10">
    <location>
        <position position="136"/>
    </location>
</feature>
<keyword evidence="8 10" id="KW-0460">Magnesium</keyword>
<evidence type="ECO:0000256" key="5">
    <source>
        <dbReference type="ARBA" id="ARBA00022694"/>
    </source>
</evidence>
<dbReference type="PANTHER" id="PTHR11088">
    <property type="entry name" value="TRNA DIMETHYLALLYLTRANSFERASE"/>
    <property type="match status" value="1"/>
</dbReference>
<dbReference type="HAMAP" id="MF_00185">
    <property type="entry name" value="IPP_trans"/>
    <property type="match status" value="1"/>
</dbReference>
<comment type="subunit">
    <text evidence="10">Monomer.</text>
</comment>
<comment type="similarity">
    <text evidence="3 10 13">Belongs to the IPP transferase family.</text>
</comment>
<feature type="binding site" evidence="10">
    <location>
        <begin position="23"/>
        <end position="30"/>
    </location>
    <ligand>
        <name>ATP</name>
        <dbReference type="ChEBI" id="CHEBI:30616"/>
    </ligand>
</feature>
<evidence type="ECO:0000256" key="6">
    <source>
        <dbReference type="ARBA" id="ARBA00022741"/>
    </source>
</evidence>
<organism evidence="14 15">
    <name type="scientific">Eiseniibacteriota bacterium</name>
    <dbReference type="NCBI Taxonomy" id="2212470"/>
    <lineage>
        <taxon>Bacteria</taxon>
        <taxon>Candidatus Eiseniibacteriota</taxon>
    </lineage>
</organism>
<dbReference type="InterPro" id="IPR027417">
    <property type="entry name" value="P-loop_NTPase"/>
</dbReference>
<name>A0A938BP12_UNCEI</name>
<keyword evidence="5 10" id="KW-0819">tRNA processing</keyword>
<comment type="function">
    <text evidence="2 10 12">Catalyzes the transfer of a dimethylallyl group onto the adenine at position 37 in tRNAs that read codons beginning with uridine, leading to the formation of N6-(dimethylallyl)adenosine (i(6)A).</text>
</comment>
<evidence type="ECO:0000256" key="3">
    <source>
        <dbReference type="ARBA" id="ARBA00005842"/>
    </source>
</evidence>
<sequence length="326" mass="35052">MAEQALGRPGPGRTTLPEVFLVGPTAVGKTAVAIELALALGAEILSIDSRQAYRRLDIGTAKPTPDEQARVRHHLLDLCEPTETLSAEDFARSYRAVREDLARRGAAALATGGSGLYVDACLGRLDPLPPADAAIRAAHEELRRRLGPEALHALLVAVDPASAARLHPRDFKRVSRALEVHETSGRPLSELRTRADPLDVSRDPRLLLLLRAPADLDARIEARSAAMLAAGLLAEVRGLLESGVPAGAPGLEAIGYGDFAEVLRGALPLPAALERFARRTRQYARRQKGWFRNRYRGVTEVAIAPGEAPAETAGRCLDLLGIRERA</sequence>
<dbReference type="NCBIfam" id="TIGR00174">
    <property type="entry name" value="miaA"/>
    <property type="match status" value="1"/>
</dbReference>
<evidence type="ECO:0000256" key="12">
    <source>
        <dbReference type="RuleBase" id="RU003784"/>
    </source>
</evidence>
<evidence type="ECO:0000313" key="15">
    <source>
        <dbReference type="Proteomes" id="UP000748308"/>
    </source>
</evidence>
<accession>A0A938BP12</accession>
<dbReference type="GO" id="GO:0006400">
    <property type="term" value="P:tRNA modification"/>
    <property type="evidence" value="ECO:0007669"/>
    <property type="project" value="TreeGrafter"/>
</dbReference>
<evidence type="ECO:0000256" key="13">
    <source>
        <dbReference type="RuleBase" id="RU003785"/>
    </source>
</evidence>
<dbReference type="GO" id="GO:0052381">
    <property type="term" value="F:tRNA dimethylallyltransferase activity"/>
    <property type="evidence" value="ECO:0007669"/>
    <property type="project" value="UniProtKB-UniRule"/>
</dbReference>
<dbReference type="InterPro" id="IPR039657">
    <property type="entry name" value="Dimethylallyltransferase"/>
</dbReference>
<dbReference type="Gene3D" id="3.40.50.300">
    <property type="entry name" value="P-loop containing nucleotide triphosphate hydrolases"/>
    <property type="match status" value="1"/>
</dbReference>
<comment type="catalytic activity">
    <reaction evidence="9 10 11">
        <text>adenosine(37) in tRNA + dimethylallyl diphosphate = N(6)-dimethylallyladenosine(37) in tRNA + diphosphate</text>
        <dbReference type="Rhea" id="RHEA:26482"/>
        <dbReference type="Rhea" id="RHEA-COMP:10162"/>
        <dbReference type="Rhea" id="RHEA-COMP:10375"/>
        <dbReference type="ChEBI" id="CHEBI:33019"/>
        <dbReference type="ChEBI" id="CHEBI:57623"/>
        <dbReference type="ChEBI" id="CHEBI:74411"/>
        <dbReference type="ChEBI" id="CHEBI:74415"/>
        <dbReference type="EC" id="2.5.1.75"/>
    </reaction>
</comment>
<evidence type="ECO:0000256" key="11">
    <source>
        <dbReference type="RuleBase" id="RU003783"/>
    </source>
</evidence>
<evidence type="ECO:0000256" key="2">
    <source>
        <dbReference type="ARBA" id="ARBA00003213"/>
    </source>
</evidence>
<proteinExistence type="inferred from homology"/>
<reference evidence="14" key="1">
    <citation type="submission" date="2019-03" db="EMBL/GenBank/DDBJ databases">
        <title>Lake Tanganyika Metagenome-Assembled Genomes (MAGs).</title>
        <authorList>
            <person name="Tran P."/>
        </authorList>
    </citation>
    <scope>NUCLEOTIDE SEQUENCE</scope>
    <source>
        <strain evidence="14">M_DeepCast_400m_m2_100</strain>
    </source>
</reference>
<evidence type="ECO:0000256" key="1">
    <source>
        <dbReference type="ARBA" id="ARBA00001946"/>
    </source>
</evidence>
<dbReference type="EC" id="2.5.1.75" evidence="10"/>
<keyword evidence="4 10" id="KW-0808">Transferase</keyword>
<gene>
    <name evidence="10 14" type="primary">miaA</name>
    <name evidence="14" type="ORF">FJY75_08285</name>
</gene>
<feature type="region of interest" description="Interaction with substrate tRNA" evidence="10">
    <location>
        <begin position="48"/>
        <end position="51"/>
    </location>
</feature>
<comment type="caution">
    <text evidence="10">Lacks conserved residue(s) required for the propagation of feature annotation.</text>
</comment>
<evidence type="ECO:0000256" key="4">
    <source>
        <dbReference type="ARBA" id="ARBA00022679"/>
    </source>
</evidence>